<reference evidence="5" key="2">
    <citation type="journal article" date="2021" name="PeerJ">
        <title>Extensive microbial diversity within the chicken gut microbiome revealed by metagenomics and culture.</title>
        <authorList>
            <person name="Gilroy R."/>
            <person name="Ravi A."/>
            <person name="Getino M."/>
            <person name="Pursley I."/>
            <person name="Horton D.L."/>
            <person name="Alikhan N.F."/>
            <person name="Baker D."/>
            <person name="Gharbi K."/>
            <person name="Hall N."/>
            <person name="Watson M."/>
            <person name="Adriaenssens E.M."/>
            <person name="Foster-Nyarko E."/>
            <person name="Jarju S."/>
            <person name="Secka A."/>
            <person name="Antonio M."/>
            <person name="Oren A."/>
            <person name="Chaudhuri R.R."/>
            <person name="La Ragione R."/>
            <person name="Hildebrand F."/>
            <person name="Pallen M.J."/>
        </authorList>
    </citation>
    <scope>NUCLEOTIDE SEQUENCE</scope>
    <source>
        <strain evidence="5">11167</strain>
    </source>
</reference>
<evidence type="ECO:0000256" key="3">
    <source>
        <dbReference type="ARBA" id="ARBA00023219"/>
    </source>
</evidence>
<sequence length="543" mass="61868">MENESIKRIMAYKSEMTNDRIHAATRGKWDKVIRFAIPELGNAKTPDNYTSEGQLYTRQVSEALQGWAYGSNIDWIRIAVKGLDEEQQKDEAVRKWCQDVEQLIKETFDNSHFYQEALLFTSICFNLSTAIMYIDYDRDAGEVIFKTLDPRQCLIRFSRAQRLRLFMYEEELDRIDAMEQFGSECPKEISDETLNAKRKWKFTHVVAHVSTFDVTGIKGDGEWAEFYVCDSLKRMEPISGRRLSRCPVVVWRFKRNLQSISSWGCASPGETGITDLMSINSMQKSNDILAQRIAEPPITATAGLRNINIRPSGVTYLNRGEDFQFKQFNANGQQLILNAITLKQERLKEIYYVNFFLIFQQALSAGRRTATESALIDDEKTQNMSSFSSNLVVEFLEPTIYAVYDILHEQRLLPQEPDSITGMEVKVDFVSQLAVSQLRASKLTPLNRVLSLVFQFAQVDPTLLRKLDWGGIVDTAAQVENVDTDMLTSTEEYNAQQQAQAQARAQQQDIENQLAMLDAQGKAYKNMSAAPEAGSPMASQQNQ</sequence>
<evidence type="ECO:0000256" key="4">
    <source>
        <dbReference type="SAM" id="Coils"/>
    </source>
</evidence>
<reference evidence="5" key="1">
    <citation type="submission" date="2020-10" db="EMBL/GenBank/DDBJ databases">
        <authorList>
            <person name="Gilroy R."/>
        </authorList>
    </citation>
    <scope>NUCLEOTIDE SEQUENCE</scope>
    <source>
        <strain evidence="5">11167</strain>
    </source>
</reference>
<organism evidence="5 6">
    <name type="scientific">Candidatus Aphodenecus pullistercoris</name>
    <dbReference type="NCBI Taxonomy" id="2840669"/>
    <lineage>
        <taxon>Bacteria</taxon>
        <taxon>Pseudomonadati</taxon>
        <taxon>Spirochaetota</taxon>
        <taxon>Spirochaetia</taxon>
        <taxon>Spirochaetales</taxon>
        <taxon>Candidatus Aphodenecus</taxon>
    </lineage>
</organism>
<dbReference type="AlphaFoldDB" id="A0A9D9E8I8"/>
<evidence type="ECO:0008006" key="7">
    <source>
        <dbReference type="Google" id="ProtNLM"/>
    </source>
</evidence>
<dbReference type="Pfam" id="PF12236">
    <property type="entry name" value="Head-tail_con"/>
    <property type="match status" value="1"/>
</dbReference>
<dbReference type="EMBL" id="JADIMU010000016">
    <property type="protein sequence ID" value="MBO8442612.1"/>
    <property type="molecule type" value="Genomic_DNA"/>
</dbReference>
<keyword evidence="2" id="KW-1188">Viral release from host cell</keyword>
<proteinExistence type="predicted"/>
<gene>
    <name evidence="5" type="ORF">IAC42_02470</name>
</gene>
<name>A0A9D9E8I8_9SPIR</name>
<comment type="subcellular location">
    <subcellularLocation>
        <location evidence="1">Virion</location>
    </subcellularLocation>
</comment>
<dbReference type="Proteomes" id="UP000823633">
    <property type="component" value="Unassembled WGS sequence"/>
</dbReference>
<evidence type="ECO:0000256" key="2">
    <source>
        <dbReference type="ARBA" id="ARBA00022612"/>
    </source>
</evidence>
<keyword evidence="3" id="KW-0231">Viral genome packaging</keyword>
<protein>
    <recommendedName>
        <fullName evidence="7">Head-tail connector protein</fullName>
    </recommendedName>
</protein>
<dbReference type="InterPro" id="IPR020991">
    <property type="entry name" value="Connector_podovirus"/>
</dbReference>
<evidence type="ECO:0000313" key="6">
    <source>
        <dbReference type="Proteomes" id="UP000823633"/>
    </source>
</evidence>
<evidence type="ECO:0000256" key="1">
    <source>
        <dbReference type="ARBA" id="ARBA00004328"/>
    </source>
</evidence>
<feature type="coiled-coil region" evidence="4">
    <location>
        <begin position="493"/>
        <end position="520"/>
    </location>
</feature>
<keyword evidence="4" id="KW-0175">Coiled coil</keyword>
<comment type="caution">
    <text evidence="5">The sequence shown here is derived from an EMBL/GenBank/DDBJ whole genome shotgun (WGS) entry which is preliminary data.</text>
</comment>
<accession>A0A9D9E8I8</accession>
<evidence type="ECO:0000313" key="5">
    <source>
        <dbReference type="EMBL" id="MBO8442612.1"/>
    </source>
</evidence>